<keyword evidence="2" id="KW-0472">Membrane</keyword>
<gene>
    <name evidence="3" type="ORF">WICMUC_002324</name>
</gene>
<organism evidence="3 4">
    <name type="scientific">Wickerhamomyces mucosus</name>
    <dbReference type="NCBI Taxonomy" id="1378264"/>
    <lineage>
        <taxon>Eukaryota</taxon>
        <taxon>Fungi</taxon>
        <taxon>Dikarya</taxon>
        <taxon>Ascomycota</taxon>
        <taxon>Saccharomycotina</taxon>
        <taxon>Saccharomycetes</taxon>
        <taxon>Phaffomycetales</taxon>
        <taxon>Wickerhamomycetaceae</taxon>
        <taxon>Wickerhamomyces</taxon>
    </lineage>
</organism>
<dbReference type="InterPro" id="IPR037737">
    <property type="entry name" value="Srf1"/>
</dbReference>
<feature type="transmembrane region" description="Helical" evidence="2">
    <location>
        <begin position="267"/>
        <end position="287"/>
    </location>
</feature>
<dbReference type="PANTHER" id="PTHR36819:SF1">
    <property type="entry name" value="REGULATOR OF PHOSPHOLIPASE D SRF1"/>
    <property type="match status" value="1"/>
</dbReference>
<dbReference type="Proteomes" id="UP000769528">
    <property type="component" value="Unassembled WGS sequence"/>
</dbReference>
<feature type="transmembrane region" description="Helical" evidence="2">
    <location>
        <begin position="226"/>
        <end position="247"/>
    </location>
</feature>
<reference evidence="3" key="1">
    <citation type="journal article" date="2021" name="Open Biol.">
        <title>Shared evolutionary footprints suggest mitochondrial oxidative damage underlies multiple complex I losses in fungi.</title>
        <authorList>
            <person name="Schikora-Tamarit M.A."/>
            <person name="Marcet-Houben M."/>
            <person name="Nosek J."/>
            <person name="Gabaldon T."/>
        </authorList>
    </citation>
    <scope>NUCLEOTIDE SEQUENCE</scope>
    <source>
        <strain evidence="3">CBS6341</strain>
    </source>
</reference>
<evidence type="ECO:0000256" key="1">
    <source>
        <dbReference type="SAM" id="MobiDB-lite"/>
    </source>
</evidence>
<keyword evidence="4" id="KW-1185">Reference proteome</keyword>
<dbReference type="EMBL" id="JAEUBF010000681">
    <property type="protein sequence ID" value="KAH3676028.1"/>
    <property type="molecule type" value="Genomic_DNA"/>
</dbReference>
<evidence type="ECO:0000313" key="4">
    <source>
        <dbReference type="Proteomes" id="UP000769528"/>
    </source>
</evidence>
<name>A0A9P8PPR3_9ASCO</name>
<dbReference type="GO" id="GO:0071944">
    <property type="term" value="C:cell periphery"/>
    <property type="evidence" value="ECO:0007669"/>
    <property type="project" value="TreeGrafter"/>
</dbReference>
<feature type="transmembrane region" description="Helical" evidence="2">
    <location>
        <begin position="357"/>
        <end position="378"/>
    </location>
</feature>
<dbReference type="AlphaFoldDB" id="A0A9P8PPR3"/>
<evidence type="ECO:0000313" key="3">
    <source>
        <dbReference type="EMBL" id="KAH3676028.1"/>
    </source>
</evidence>
<comment type="caution">
    <text evidence="3">The sequence shown here is derived from an EMBL/GenBank/DDBJ whole genome shotgun (WGS) entry which is preliminary data.</text>
</comment>
<reference evidence="3" key="2">
    <citation type="submission" date="2021-01" db="EMBL/GenBank/DDBJ databases">
        <authorList>
            <person name="Schikora-Tamarit M.A."/>
        </authorList>
    </citation>
    <scope>NUCLEOTIDE SEQUENCE</scope>
    <source>
        <strain evidence="3">CBS6341</strain>
    </source>
</reference>
<proteinExistence type="predicted"/>
<dbReference type="PANTHER" id="PTHR36819">
    <property type="entry name" value="REGULATOR OF PHOSPHOLIPASE D SRF1"/>
    <property type="match status" value="1"/>
</dbReference>
<feature type="region of interest" description="Disordered" evidence="1">
    <location>
        <begin position="1"/>
        <end position="67"/>
    </location>
</feature>
<sequence length="395" mass="44927">MSNDSDCDKSDQPKVRIPSQRKQPILEPSKLNGAHVNPTTKIQISQNNKSNFQNKPHPKNPYDKVGNYSHEATTIPPYVLYKIANSQRTFPNNDSTNRRNLNSLNDPFMNSINNNWNSFFKTVDSTPAFSQKILNHDAEALGQLPDLSGSWGGDERLKHYLNNDISPTDSSLSQDNKTWYQKSASSAKSFFNNGKKSGAYWMSVYHKEERGEYLNRLLLTNNFVPLFLRIFIIILSIIALVLAVQIFKRSNQKVQLLSFGSNVVPQQPSTIMAICVQSFAIIYLLYISYDEFNSKPLGIRNPVEKLRLISLDLLFIIFSSANLSISFNTLYDPRWICINDEYSLYPKITSLCRMQKALASSLFVILVMWVATFTISMMRVIHKVSGNRAGSELLN</sequence>
<feature type="compositionally biased region" description="Basic and acidic residues" evidence="1">
    <location>
        <begin position="1"/>
        <end position="14"/>
    </location>
</feature>
<feature type="compositionally biased region" description="Polar residues" evidence="1">
    <location>
        <begin position="37"/>
        <end position="54"/>
    </location>
</feature>
<evidence type="ECO:0000256" key="2">
    <source>
        <dbReference type="SAM" id="Phobius"/>
    </source>
</evidence>
<dbReference type="OrthoDB" id="2589563at2759"/>
<accession>A0A9P8PPR3</accession>
<evidence type="ECO:0008006" key="5">
    <source>
        <dbReference type="Google" id="ProtNLM"/>
    </source>
</evidence>
<dbReference type="GO" id="GO:0000324">
    <property type="term" value="C:fungal-type vacuole"/>
    <property type="evidence" value="ECO:0007669"/>
    <property type="project" value="TreeGrafter"/>
</dbReference>
<protein>
    <recommendedName>
        <fullName evidence="5">Regulator of phospholipase D SRF1</fullName>
    </recommendedName>
</protein>
<keyword evidence="2" id="KW-0812">Transmembrane</keyword>
<keyword evidence="2" id="KW-1133">Transmembrane helix</keyword>